<protein>
    <submittedName>
        <fullName evidence="3">Uncharacterized protein</fullName>
    </submittedName>
</protein>
<gene>
    <name evidence="3" type="ORF">CDL15_Pgr015856</name>
    <name evidence="4" type="ORF">CRG98_042494</name>
</gene>
<comment type="caution">
    <text evidence="3">The sequence shown here is derived from an EMBL/GenBank/DDBJ whole genome shotgun (WGS) entry which is preliminary data.</text>
</comment>
<dbReference type="Proteomes" id="UP000233551">
    <property type="component" value="Unassembled WGS sequence"/>
</dbReference>
<evidence type="ECO:0000256" key="2">
    <source>
        <dbReference type="SAM" id="Phobius"/>
    </source>
</evidence>
<accession>A0A218XPP8</accession>
<keyword evidence="2" id="KW-0812">Transmembrane</keyword>
<dbReference type="EMBL" id="PGOL01004548">
    <property type="protein sequence ID" value="PKI37159.1"/>
    <property type="molecule type" value="Genomic_DNA"/>
</dbReference>
<dbReference type="Proteomes" id="UP000197138">
    <property type="component" value="Unassembled WGS sequence"/>
</dbReference>
<keyword evidence="6" id="KW-1185">Reference proteome</keyword>
<reference evidence="5" key="1">
    <citation type="journal article" date="2017" name="Plant J.">
        <title>The pomegranate (Punica granatum L.) genome and the genomics of punicalagin biosynthesis.</title>
        <authorList>
            <person name="Qin G."/>
            <person name="Xu C."/>
            <person name="Ming R."/>
            <person name="Tang H."/>
            <person name="Guyot R."/>
            <person name="Kramer E.M."/>
            <person name="Hu Y."/>
            <person name="Yi X."/>
            <person name="Qi Y."/>
            <person name="Xu X."/>
            <person name="Gao Z."/>
            <person name="Pan H."/>
            <person name="Jian J."/>
            <person name="Tian Y."/>
            <person name="Yue Z."/>
            <person name="Xu Y."/>
        </authorList>
    </citation>
    <scope>NUCLEOTIDE SEQUENCE [LARGE SCALE GENOMIC DNA]</scope>
    <source>
        <strain evidence="5">cv. Dabenzi</strain>
    </source>
</reference>
<evidence type="ECO:0000256" key="1">
    <source>
        <dbReference type="SAM" id="MobiDB-lite"/>
    </source>
</evidence>
<evidence type="ECO:0000313" key="3">
    <source>
        <dbReference type="EMBL" id="OWM86820.1"/>
    </source>
</evidence>
<keyword evidence="2" id="KW-0472">Membrane</keyword>
<sequence length="82" mass="9275">MHGASYASAGSSRFLLSSISLIGPLWFYCSRRDEKEKKENEYEGKKYEAVEKIQEEAEETEEMTVTDVSEDGRGGGSRKEMD</sequence>
<keyword evidence="2" id="KW-1133">Transmembrane helix</keyword>
<evidence type="ECO:0000313" key="6">
    <source>
        <dbReference type="Proteomes" id="UP000233551"/>
    </source>
</evidence>
<organism evidence="3 5">
    <name type="scientific">Punica granatum</name>
    <name type="common">Pomegranate</name>
    <dbReference type="NCBI Taxonomy" id="22663"/>
    <lineage>
        <taxon>Eukaryota</taxon>
        <taxon>Viridiplantae</taxon>
        <taxon>Streptophyta</taxon>
        <taxon>Embryophyta</taxon>
        <taxon>Tracheophyta</taxon>
        <taxon>Spermatophyta</taxon>
        <taxon>Magnoliopsida</taxon>
        <taxon>eudicotyledons</taxon>
        <taxon>Gunneridae</taxon>
        <taxon>Pentapetalae</taxon>
        <taxon>rosids</taxon>
        <taxon>malvids</taxon>
        <taxon>Myrtales</taxon>
        <taxon>Lythraceae</taxon>
        <taxon>Punica</taxon>
    </lineage>
</organism>
<evidence type="ECO:0000313" key="5">
    <source>
        <dbReference type="Proteomes" id="UP000197138"/>
    </source>
</evidence>
<dbReference type="EMBL" id="MTKT01001080">
    <property type="protein sequence ID" value="OWM86820.1"/>
    <property type="molecule type" value="Genomic_DNA"/>
</dbReference>
<evidence type="ECO:0000313" key="4">
    <source>
        <dbReference type="EMBL" id="PKI37159.1"/>
    </source>
</evidence>
<feature type="region of interest" description="Disordered" evidence="1">
    <location>
        <begin position="54"/>
        <end position="82"/>
    </location>
</feature>
<reference evidence="4 6" key="3">
    <citation type="submission" date="2017-11" db="EMBL/GenBank/DDBJ databases">
        <title>De-novo sequencing of pomegranate (Punica granatum L.) genome.</title>
        <authorList>
            <person name="Akparov Z."/>
            <person name="Amiraslanov A."/>
            <person name="Hajiyeva S."/>
            <person name="Abbasov M."/>
            <person name="Kaur K."/>
            <person name="Hamwieh A."/>
            <person name="Solovyev V."/>
            <person name="Salamov A."/>
            <person name="Braich B."/>
            <person name="Kosarev P."/>
            <person name="Mahmoud A."/>
            <person name="Hajiyev E."/>
            <person name="Babayeva S."/>
            <person name="Izzatullayeva V."/>
            <person name="Mammadov A."/>
            <person name="Mammadov A."/>
            <person name="Sharifova S."/>
            <person name="Ojaghi J."/>
            <person name="Eynullazada K."/>
            <person name="Bayramov B."/>
            <person name="Abdulazimova A."/>
            <person name="Shahmuradov I."/>
        </authorList>
    </citation>
    <scope>NUCLEOTIDE SEQUENCE [LARGE SCALE GENOMIC DNA]</scope>
    <source>
        <strain evidence="4">AG2017</strain>
        <strain evidence="6">cv. AG2017</strain>
        <tissue evidence="4">Leaf</tissue>
    </source>
</reference>
<reference evidence="3" key="2">
    <citation type="submission" date="2017-06" db="EMBL/GenBank/DDBJ databases">
        <title>The pomegranate genome and the genomics of punicalagin biosynthesis.</title>
        <authorList>
            <person name="Xu C."/>
        </authorList>
    </citation>
    <scope>NUCLEOTIDE SEQUENCE [LARGE SCALE GENOMIC DNA]</scope>
    <source>
        <tissue evidence="3">Fresh leaf</tissue>
    </source>
</reference>
<feature type="compositionally biased region" description="Basic and acidic residues" evidence="1">
    <location>
        <begin position="70"/>
        <end position="82"/>
    </location>
</feature>
<feature type="transmembrane region" description="Helical" evidence="2">
    <location>
        <begin position="12"/>
        <end position="29"/>
    </location>
</feature>
<dbReference type="AlphaFoldDB" id="A0A218XPP8"/>
<name>A0A218XPP8_PUNGR</name>
<proteinExistence type="predicted"/>